<keyword evidence="1" id="KW-0732">Signal</keyword>
<gene>
    <name evidence="2" type="primary">106088882</name>
</gene>
<dbReference type="InterPro" id="IPR006631">
    <property type="entry name" value="DM4_12"/>
</dbReference>
<dbReference type="Pfam" id="PF07841">
    <property type="entry name" value="DM4_12"/>
    <property type="match status" value="1"/>
</dbReference>
<keyword evidence="3" id="KW-1185">Reference proteome</keyword>
<dbReference type="PANTHER" id="PTHR21398">
    <property type="entry name" value="AGAP007094-PA"/>
    <property type="match status" value="1"/>
</dbReference>
<dbReference type="Proteomes" id="UP000095300">
    <property type="component" value="Unassembled WGS sequence"/>
</dbReference>
<dbReference type="KEGG" id="scac:106088882"/>
<feature type="chain" id="PRO_5009325140" evidence="1">
    <location>
        <begin position="19"/>
        <end position="220"/>
    </location>
</feature>
<sequence>MVFIEWITFAVLLDSCHSLLYPASTSLGLVASVSVPIPEYFPERRVIVDWCFAMGYEMPYQLSSFYNIPIWPGKHSPINRKRSLPSHPWPEPKHWKALAHYNATFSGGMHPSDFSAGELYQSLEDLLLSYGFDETCLLRSVCELARHPFDEAEHHNILTHIITFILTPSQHEGFAPSETLYQETYEEAERSGFLGEDCAYLYPKCSVDLLSLLTKTEILY</sequence>
<protein>
    <submittedName>
        <fullName evidence="2">Uncharacterized protein</fullName>
    </submittedName>
</protein>
<organism evidence="2 3">
    <name type="scientific">Stomoxys calcitrans</name>
    <name type="common">Stable fly</name>
    <name type="synonym">Conops calcitrans</name>
    <dbReference type="NCBI Taxonomy" id="35570"/>
    <lineage>
        <taxon>Eukaryota</taxon>
        <taxon>Metazoa</taxon>
        <taxon>Ecdysozoa</taxon>
        <taxon>Arthropoda</taxon>
        <taxon>Hexapoda</taxon>
        <taxon>Insecta</taxon>
        <taxon>Pterygota</taxon>
        <taxon>Neoptera</taxon>
        <taxon>Endopterygota</taxon>
        <taxon>Diptera</taxon>
        <taxon>Brachycera</taxon>
        <taxon>Muscomorpha</taxon>
        <taxon>Muscoidea</taxon>
        <taxon>Muscidae</taxon>
        <taxon>Stomoxys</taxon>
    </lineage>
</organism>
<dbReference type="SMART" id="SM00718">
    <property type="entry name" value="DM4_12"/>
    <property type="match status" value="1"/>
</dbReference>
<dbReference type="OrthoDB" id="8186940at2759"/>
<evidence type="ECO:0000313" key="3">
    <source>
        <dbReference type="Proteomes" id="UP000095300"/>
    </source>
</evidence>
<name>A0A1I8NLU0_STOCA</name>
<dbReference type="PANTHER" id="PTHR21398:SF4">
    <property type="entry name" value="AGAP002980-PA"/>
    <property type="match status" value="1"/>
</dbReference>
<feature type="signal peptide" evidence="1">
    <location>
        <begin position="1"/>
        <end position="18"/>
    </location>
</feature>
<dbReference type="VEuPathDB" id="VectorBase:SCAU000146"/>
<reference evidence="2" key="1">
    <citation type="submission" date="2020-05" db="UniProtKB">
        <authorList>
            <consortium name="EnsemblMetazoa"/>
        </authorList>
    </citation>
    <scope>IDENTIFICATION</scope>
    <source>
        <strain evidence="2">USDA</strain>
    </source>
</reference>
<accession>A0A1I8NLU0</accession>
<dbReference type="AlphaFoldDB" id="A0A1I8NLU0"/>
<evidence type="ECO:0000313" key="2">
    <source>
        <dbReference type="EnsemblMetazoa" id="SCAU000146-PA"/>
    </source>
</evidence>
<dbReference type="EnsemblMetazoa" id="SCAU000146-RA">
    <property type="protein sequence ID" value="SCAU000146-PA"/>
    <property type="gene ID" value="SCAU000146"/>
</dbReference>
<evidence type="ECO:0000256" key="1">
    <source>
        <dbReference type="SAM" id="SignalP"/>
    </source>
</evidence>
<proteinExistence type="predicted"/>